<dbReference type="Proteomes" id="UP000002730">
    <property type="component" value="Chromosome"/>
</dbReference>
<evidence type="ECO:0000256" key="1">
    <source>
        <dbReference type="SAM" id="SignalP"/>
    </source>
</evidence>
<feature type="signal peptide" evidence="1">
    <location>
        <begin position="1"/>
        <end position="28"/>
    </location>
</feature>
<reference evidence="2 3" key="1">
    <citation type="submission" date="2010-08" db="EMBL/GenBank/DDBJ databases">
        <title>Complete sequence of Clostridium cellulovorans 743B.</title>
        <authorList>
            <consortium name="US DOE Joint Genome Institute"/>
            <person name="Lucas S."/>
            <person name="Copeland A."/>
            <person name="Lapidus A."/>
            <person name="Cheng J.-F."/>
            <person name="Bruce D."/>
            <person name="Goodwin L."/>
            <person name="Pitluck S."/>
            <person name="Chertkov O."/>
            <person name="Detter J.C."/>
            <person name="Han C."/>
            <person name="Tapia R."/>
            <person name="Land M."/>
            <person name="Hauser L."/>
            <person name="Chang Y.-J."/>
            <person name="Jeffries C."/>
            <person name="Kyrpides N."/>
            <person name="Ivanova N."/>
            <person name="Mikhailova N."/>
            <person name="Hemme C.L."/>
            <person name="Woyke T."/>
        </authorList>
    </citation>
    <scope>NUCLEOTIDE SEQUENCE [LARGE SCALE GENOMIC DNA]</scope>
    <source>
        <strain evidence="3">ATCC 35296 / DSM 3052 / OCM 3 / 743B</strain>
    </source>
</reference>
<proteinExistence type="predicted"/>
<dbReference type="OrthoDB" id="9789133at2"/>
<dbReference type="STRING" id="573061.Clocel_4328"/>
<evidence type="ECO:0000313" key="2">
    <source>
        <dbReference type="EMBL" id="ADL53985.1"/>
    </source>
</evidence>
<evidence type="ECO:0000313" key="3">
    <source>
        <dbReference type="Proteomes" id="UP000002730"/>
    </source>
</evidence>
<keyword evidence="1" id="KW-0732">Signal</keyword>
<keyword evidence="3" id="KW-1185">Reference proteome</keyword>
<dbReference type="HOGENOM" id="CLU_070010_3_0_9"/>
<dbReference type="SUPFAM" id="SSF56281">
    <property type="entry name" value="Metallo-hydrolase/oxidoreductase"/>
    <property type="match status" value="1"/>
</dbReference>
<dbReference type="RefSeq" id="WP_010074343.1">
    <property type="nucleotide sequence ID" value="NC_014393.1"/>
</dbReference>
<feature type="chain" id="PRO_5003128352" evidence="1">
    <location>
        <begin position="29"/>
        <end position="257"/>
    </location>
</feature>
<protein>
    <submittedName>
        <fullName evidence="2">Zn-dependent hydrolase of the beta-lactamase fold-like protein</fullName>
    </submittedName>
</protein>
<dbReference type="EMBL" id="CP002160">
    <property type="protein sequence ID" value="ADL53985.1"/>
    <property type="molecule type" value="Genomic_DNA"/>
</dbReference>
<organism evidence="2 3">
    <name type="scientific">Clostridium cellulovorans (strain ATCC 35296 / DSM 3052 / OCM 3 / 743B)</name>
    <dbReference type="NCBI Taxonomy" id="573061"/>
    <lineage>
        <taxon>Bacteria</taxon>
        <taxon>Bacillati</taxon>
        <taxon>Bacillota</taxon>
        <taxon>Clostridia</taxon>
        <taxon>Eubacteriales</taxon>
        <taxon>Clostridiaceae</taxon>
        <taxon>Clostridium</taxon>
    </lineage>
</organism>
<accession>D9SNJ3</accession>
<dbReference type="GO" id="GO:0016787">
    <property type="term" value="F:hydrolase activity"/>
    <property type="evidence" value="ECO:0007669"/>
    <property type="project" value="UniProtKB-KW"/>
</dbReference>
<name>D9SNJ3_CLOC7</name>
<dbReference type="Gene3D" id="3.60.15.10">
    <property type="entry name" value="Ribonuclease Z/Hydroxyacylglutathione hydrolase-like"/>
    <property type="match status" value="1"/>
</dbReference>
<dbReference type="eggNOG" id="COG2220">
    <property type="taxonomic scope" value="Bacteria"/>
</dbReference>
<dbReference type="InterPro" id="IPR036866">
    <property type="entry name" value="RibonucZ/Hydroxyglut_hydro"/>
</dbReference>
<sequence length="257" mass="28890">MKINHKEKYVWVLSFILTFCMMSAVVFAGDLSNSSERKGASIKWNGHSCFTITSEKGIKIVTDPFGDGIGYKVQDLYAQIVSVSHDHFDHNYLEAVKSNFTAIRERGKFKVEGIKIKGTKTYHDTEGGSQRGENTVYTYKIDGVNVCHLGDLGHELTKEQVESIEKVDILMIPVGGLYTIDGETAAKVVNQLNPKVVIPMHYKTEVLSPDFGELSIVDSFIENIDGWKVVKEDIFTFNKSEIAKSKEKRIVILNFDK</sequence>
<dbReference type="Pfam" id="PF13483">
    <property type="entry name" value="Lactamase_B_3"/>
    <property type="match status" value="1"/>
</dbReference>
<dbReference type="AlphaFoldDB" id="D9SNJ3"/>
<dbReference type="KEGG" id="ccb:Clocel_4328"/>
<gene>
    <name evidence="2" type="ordered locus">Clocel_4328</name>
</gene>
<keyword evidence="2" id="KW-0378">Hydrolase</keyword>
<dbReference type="PANTHER" id="PTHR42967:SF1">
    <property type="entry name" value="MBL FOLD METALLO-HYDROLASE"/>
    <property type="match status" value="1"/>
</dbReference>
<dbReference type="PANTHER" id="PTHR42967">
    <property type="entry name" value="METAL DEPENDENT HYDROLASE"/>
    <property type="match status" value="1"/>
</dbReference>